<evidence type="ECO:0000313" key="1">
    <source>
        <dbReference type="EMBL" id="OGG54244.1"/>
    </source>
</evidence>
<protein>
    <submittedName>
        <fullName evidence="1">Uncharacterized protein</fullName>
    </submittedName>
</protein>
<sequence>MAGRSTPTIGVLHLTILQIGNAQGSVLKKVMRLLRRFVWQEMDQVSHSTKTEKELRFLAAME</sequence>
<proteinExistence type="predicted"/>
<comment type="caution">
    <text evidence="1">The sequence shown here is derived from an EMBL/GenBank/DDBJ whole genome shotgun (WGS) entry which is preliminary data.</text>
</comment>
<reference evidence="1 2" key="1">
    <citation type="journal article" date="2016" name="Nat. Commun.">
        <title>Thousands of microbial genomes shed light on interconnected biogeochemical processes in an aquifer system.</title>
        <authorList>
            <person name="Anantharaman K."/>
            <person name="Brown C.T."/>
            <person name="Hug L.A."/>
            <person name="Sharon I."/>
            <person name="Castelle C.J."/>
            <person name="Probst A.J."/>
            <person name="Thomas B.C."/>
            <person name="Singh A."/>
            <person name="Wilkins M.J."/>
            <person name="Karaoz U."/>
            <person name="Brodie E.L."/>
            <person name="Williams K.H."/>
            <person name="Hubbard S.S."/>
            <person name="Banfield J.F."/>
        </authorList>
    </citation>
    <scope>NUCLEOTIDE SEQUENCE [LARGE SCALE GENOMIC DNA]</scope>
</reference>
<name>A0A1F6CYJ5_9BACT</name>
<evidence type="ECO:0000313" key="2">
    <source>
        <dbReference type="Proteomes" id="UP000176863"/>
    </source>
</evidence>
<organism evidence="1 2">
    <name type="scientific">Candidatus Kaiserbacteria bacterium RIFCSPHIGHO2_01_FULL_53_29</name>
    <dbReference type="NCBI Taxonomy" id="1798480"/>
    <lineage>
        <taxon>Bacteria</taxon>
        <taxon>Candidatus Kaiseribacteriota</taxon>
    </lineage>
</organism>
<dbReference type="Proteomes" id="UP000176863">
    <property type="component" value="Unassembled WGS sequence"/>
</dbReference>
<dbReference type="AlphaFoldDB" id="A0A1F6CYJ5"/>
<gene>
    <name evidence="1" type="ORF">A2851_01080</name>
</gene>
<accession>A0A1F6CYJ5</accession>
<dbReference type="EMBL" id="MFKT01000001">
    <property type="protein sequence ID" value="OGG54244.1"/>
    <property type="molecule type" value="Genomic_DNA"/>
</dbReference>